<feature type="domain" description="Pinin/SDK/MemA protein" evidence="9">
    <location>
        <begin position="177"/>
        <end position="303"/>
    </location>
</feature>
<dbReference type="EMBL" id="NMUH01000071">
    <property type="protein sequence ID" value="MQL70531.1"/>
    <property type="molecule type" value="Genomic_DNA"/>
</dbReference>
<feature type="compositionally biased region" description="Basic and acidic residues" evidence="8">
    <location>
        <begin position="163"/>
        <end position="172"/>
    </location>
</feature>
<feature type="compositionally biased region" description="Low complexity" evidence="8">
    <location>
        <begin position="112"/>
        <end position="121"/>
    </location>
</feature>
<dbReference type="Proteomes" id="UP000652761">
    <property type="component" value="Unassembled WGS sequence"/>
</dbReference>
<feature type="compositionally biased region" description="Basic and acidic residues" evidence="8">
    <location>
        <begin position="207"/>
        <end position="240"/>
    </location>
</feature>
<evidence type="ECO:0000259" key="9">
    <source>
        <dbReference type="Pfam" id="PF04696"/>
    </source>
</evidence>
<evidence type="ECO:0000256" key="5">
    <source>
        <dbReference type="ARBA" id="ARBA00023163"/>
    </source>
</evidence>
<sequence>MASATTAGTPAVVEKTAEELRKEIEELHRQQREITERLRDPRGLRRAGLAQNGPRAASGPRQRGFVRPADRADNEDQPPAKRRLSSAVVKVGGEEVEGLDNGEKDAKGQETAPAVDEAAAAPIREDSSHRRMPMAGSQGNDGFRRHANHRSSRMDYGIPTSEHVPRVLPKDEDPSLVKRNRRMLGQLLGTLEKFQEENKQLSSSEAFMRRSDSLKRAEQRAKEESENLRQQEREQVAEKRKRDLTLRARIAAKAEEKKLELLFIRWTEHHKRLCNFVRTKTEPPIFYLPKRPLDDDTIAIEEKKTEE</sequence>
<feature type="compositionally biased region" description="Basic and acidic residues" evidence="8">
    <location>
        <begin position="31"/>
        <end position="43"/>
    </location>
</feature>
<keyword evidence="5" id="KW-0804">Transcription</keyword>
<dbReference type="GO" id="GO:0006397">
    <property type="term" value="P:mRNA processing"/>
    <property type="evidence" value="ECO:0007669"/>
    <property type="project" value="UniProtKB-KW"/>
</dbReference>
<keyword evidence="11" id="KW-1185">Reference proteome</keyword>
<comment type="similarity">
    <text evidence="2">Belongs to the pinin family.</text>
</comment>
<feature type="region of interest" description="Disordered" evidence="8">
    <location>
        <begin position="196"/>
        <end position="240"/>
    </location>
</feature>
<dbReference type="InterPro" id="IPR039853">
    <property type="entry name" value="Pinin"/>
</dbReference>
<feature type="non-terminal residue" evidence="10">
    <location>
        <position position="1"/>
    </location>
</feature>
<evidence type="ECO:0000313" key="11">
    <source>
        <dbReference type="Proteomes" id="UP000652761"/>
    </source>
</evidence>
<evidence type="ECO:0000256" key="8">
    <source>
        <dbReference type="SAM" id="MobiDB-lite"/>
    </source>
</evidence>
<keyword evidence="7" id="KW-0539">Nucleus</keyword>
<keyword evidence="6" id="KW-0508">mRNA splicing</keyword>
<reference evidence="10" key="1">
    <citation type="submission" date="2017-07" db="EMBL/GenBank/DDBJ databases">
        <title>Taro Niue Genome Assembly and Annotation.</title>
        <authorList>
            <person name="Atibalentja N."/>
            <person name="Keating K."/>
            <person name="Fields C.J."/>
        </authorList>
    </citation>
    <scope>NUCLEOTIDE SEQUENCE</scope>
    <source>
        <strain evidence="10">Niue_2</strain>
        <tissue evidence="10">Leaf</tissue>
    </source>
</reference>
<proteinExistence type="inferred from homology"/>
<evidence type="ECO:0000256" key="2">
    <source>
        <dbReference type="ARBA" id="ARBA00010386"/>
    </source>
</evidence>
<feature type="region of interest" description="Disordered" evidence="8">
    <location>
        <begin position="31"/>
        <end position="172"/>
    </location>
</feature>
<evidence type="ECO:0000256" key="3">
    <source>
        <dbReference type="ARBA" id="ARBA00022664"/>
    </source>
</evidence>
<dbReference type="PANTHER" id="PTHR12707">
    <property type="entry name" value="PINN"/>
    <property type="match status" value="1"/>
</dbReference>
<evidence type="ECO:0000313" key="10">
    <source>
        <dbReference type="EMBL" id="MQL70531.1"/>
    </source>
</evidence>
<dbReference type="GO" id="GO:0071013">
    <property type="term" value="C:catalytic step 2 spliceosome"/>
    <property type="evidence" value="ECO:0007669"/>
    <property type="project" value="TreeGrafter"/>
</dbReference>
<gene>
    <name evidence="10" type="ORF">Taro_002835</name>
</gene>
<evidence type="ECO:0000256" key="1">
    <source>
        <dbReference type="ARBA" id="ARBA00004123"/>
    </source>
</evidence>
<dbReference type="PANTHER" id="PTHR12707:SF0">
    <property type="entry name" value="PININ"/>
    <property type="match status" value="1"/>
</dbReference>
<evidence type="ECO:0000256" key="4">
    <source>
        <dbReference type="ARBA" id="ARBA00023015"/>
    </source>
</evidence>
<dbReference type="AlphaFoldDB" id="A0A843TI92"/>
<name>A0A843TI92_COLES</name>
<dbReference type="OrthoDB" id="330772at2759"/>
<comment type="caution">
    <text evidence="10">The sequence shown here is derived from an EMBL/GenBank/DDBJ whole genome shotgun (WGS) entry which is preliminary data.</text>
</comment>
<organism evidence="10 11">
    <name type="scientific">Colocasia esculenta</name>
    <name type="common">Wild taro</name>
    <name type="synonym">Arum esculentum</name>
    <dbReference type="NCBI Taxonomy" id="4460"/>
    <lineage>
        <taxon>Eukaryota</taxon>
        <taxon>Viridiplantae</taxon>
        <taxon>Streptophyta</taxon>
        <taxon>Embryophyta</taxon>
        <taxon>Tracheophyta</taxon>
        <taxon>Spermatophyta</taxon>
        <taxon>Magnoliopsida</taxon>
        <taxon>Liliopsida</taxon>
        <taxon>Araceae</taxon>
        <taxon>Aroideae</taxon>
        <taxon>Colocasieae</taxon>
        <taxon>Colocasia</taxon>
    </lineage>
</organism>
<keyword evidence="4" id="KW-0805">Transcription regulation</keyword>
<dbReference type="Pfam" id="PF04696">
    <property type="entry name" value="Pinin_SDK_memA"/>
    <property type="match status" value="1"/>
</dbReference>
<evidence type="ECO:0000256" key="6">
    <source>
        <dbReference type="ARBA" id="ARBA00023187"/>
    </source>
</evidence>
<evidence type="ECO:0000256" key="7">
    <source>
        <dbReference type="ARBA" id="ARBA00023242"/>
    </source>
</evidence>
<keyword evidence="3" id="KW-0507">mRNA processing</keyword>
<comment type="subcellular location">
    <subcellularLocation>
        <location evidence="1">Nucleus</location>
    </subcellularLocation>
</comment>
<dbReference type="GO" id="GO:0008380">
    <property type="term" value="P:RNA splicing"/>
    <property type="evidence" value="ECO:0007669"/>
    <property type="project" value="UniProtKB-KW"/>
</dbReference>
<protein>
    <recommendedName>
        <fullName evidence="9">Pinin/SDK/MemA protein domain-containing protein</fullName>
    </recommendedName>
</protein>
<dbReference type="InterPro" id="IPR006786">
    <property type="entry name" value="Pinin_SDK_MemA"/>
</dbReference>
<accession>A0A843TI92</accession>